<feature type="chain" id="PRO_5046681733" description="Thiol:disulfide interchange protein DsbD N-terminal domain-containing protein" evidence="1">
    <location>
        <begin position="24"/>
        <end position="268"/>
    </location>
</feature>
<reference evidence="3 4" key="1">
    <citation type="submission" date="2019-04" db="EMBL/GenBank/DDBJ databases">
        <title>Mesorhizobium composti sp. nov., isolated from compost.</title>
        <authorList>
            <person name="Lin S.-Y."/>
            <person name="Hameed A."/>
            <person name="Hsieh Y.-T."/>
            <person name="Young C.-C."/>
        </authorList>
    </citation>
    <scope>NUCLEOTIDE SEQUENCE [LARGE SCALE GENOMIC DNA]</scope>
    <source>
        <strain evidence="3 4">CC-YTH430</strain>
    </source>
</reference>
<keyword evidence="1" id="KW-0732">Signal</keyword>
<dbReference type="Pfam" id="PF11412">
    <property type="entry name" value="DsbD_N"/>
    <property type="match status" value="1"/>
</dbReference>
<keyword evidence="4" id="KW-1185">Reference proteome</keyword>
<proteinExistence type="predicted"/>
<protein>
    <recommendedName>
        <fullName evidence="2">Thiol:disulfide interchange protein DsbD N-terminal domain-containing protein</fullName>
    </recommendedName>
</protein>
<name>A0ABY2Q3J1_9HYPH</name>
<sequence>MQAHFLFSLGTVATLLSSLPAAASSSAWFQSEGGKVRLVTTGAPDEAGRLQGALEIVLKPGWKTYWRDPGDSGVPPQLDVGASTNIAGAEMAFPAPQRHDDGYGQWSGYDRSVAFPVVFTVAKPGKTATIDADVSLGMCETICIPVQTQLTVDPADGADDAADAEAVKAALAALPAKATADFGITALPGDHETLEVEAHVPGDPAAADFFVAGANDYMFAAPRRSDDNGKVVFSVPILDRPTTTPTGAGLHYTLTGSTGAVAGVLPYP</sequence>
<dbReference type="InterPro" id="IPR028250">
    <property type="entry name" value="DsbDN"/>
</dbReference>
<feature type="signal peptide" evidence="1">
    <location>
        <begin position="1"/>
        <end position="23"/>
    </location>
</feature>
<dbReference type="Proteomes" id="UP000306441">
    <property type="component" value="Unassembled WGS sequence"/>
</dbReference>
<dbReference type="EMBL" id="SSNY01000010">
    <property type="protein sequence ID" value="THF55667.1"/>
    <property type="molecule type" value="Genomic_DNA"/>
</dbReference>
<accession>A0ABY2Q3J1</accession>
<evidence type="ECO:0000313" key="3">
    <source>
        <dbReference type="EMBL" id="THF55667.1"/>
    </source>
</evidence>
<feature type="domain" description="Thiol:disulfide interchange protein DsbD N-terminal" evidence="2">
    <location>
        <begin position="50"/>
        <end position="151"/>
    </location>
</feature>
<gene>
    <name evidence="3" type="ORF">E6C48_16420</name>
</gene>
<organism evidence="3 4">
    <name type="scientific">Ollibium composti</name>
    <dbReference type="NCBI Taxonomy" id="2675109"/>
    <lineage>
        <taxon>Bacteria</taxon>
        <taxon>Pseudomonadati</taxon>
        <taxon>Pseudomonadota</taxon>
        <taxon>Alphaproteobacteria</taxon>
        <taxon>Hyphomicrobiales</taxon>
        <taxon>Phyllobacteriaceae</taxon>
        <taxon>Ollibium</taxon>
    </lineage>
</organism>
<evidence type="ECO:0000313" key="4">
    <source>
        <dbReference type="Proteomes" id="UP000306441"/>
    </source>
</evidence>
<evidence type="ECO:0000259" key="2">
    <source>
        <dbReference type="Pfam" id="PF11412"/>
    </source>
</evidence>
<comment type="caution">
    <text evidence="3">The sequence shown here is derived from an EMBL/GenBank/DDBJ whole genome shotgun (WGS) entry which is preliminary data.</text>
</comment>
<dbReference type="RefSeq" id="WP_136359176.1">
    <property type="nucleotide sequence ID" value="NZ_SSNY01000010.1"/>
</dbReference>
<evidence type="ECO:0000256" key="1">
    <source>
        <dbReference type="SAM" id="SignalP"/>
    </source>
</evidence>